<reference evidence="8" key="1">
    <citation type="journal article" date="2020" name="mSystems">
        <title>Genome- and Community-Level Interaction Insights into Carbon Utilization and Element Cycling Functions of Hydrothermarchaeota in Hydrothermal Sediment.</title>
        <authorList>
            <person name="Zhou Z."/>
            <person name="Liu Y."/>
            <person name="Xu W."/>
            <person name="Pan J."/>
            <person name="Luo Z.H."/>
            <person name="Li M."/>
        </authorList>
    </citation>
    <scope>NUCLEOTIDE SEQUENCE [LARGE SCALE GENOMIC DNA]</scope>
    <source>
        <strain evidence="8">SpSt-642</strain>
    </source>
</reference>
<dbReference type="Pfam" id="PF02852">
    <property type="entry name" value="Pyr_redox_dim"/>
    <property type="match status" value="1"/>
</dbReference>
<dbReference type="InterPro" id="IPR050151">
    <property type="entry name" value="Class-I_Pyr_Nuc-Dis_Oxidored"/>
</dbReference>
<dbReference type="PRINTS" id="PR00368">
    <property type="entry name" value="FADPNR"/>
</dbReference>
<evidence type="ECO:0000256" key="1">
    <source>
        <dbReference type="ARBA" id="ARBA00007532"/>
    </source>
</evidence>
<feature type="domain" description="FAD/NAD(P)-binding" evidence="7">
    <location>
        <begin position="3"/>
        <end position="311"/>
    </location>
</feature>
<dbReference type="InterPro" id="IPR023753">
    <property type="entry name" value="FAD/NAD-binding_dom"/>
</dbReference>
<evidence type="ECO:0000256" key="4">
    <source>
        <dbReference type="ARBA" id="ARBA00023027"/>
    </source>
</evidence>
<dbReference type="InterPro" id="IPR001100">
    <property type="entry name" value="Pyr_nuc-diS_OxRdtase"/>
</dbReference>
<dbReference type="EC" id="1.8.1.4" evidence="5"/>
<dbReference type="Gene3D" id="3.50.50.60">
    <property type="entry name" value="FAD/NAD(P)-binding domain"/>
    <property type="match status" value="2"/>
</dbReference>
<dbReference type="GO" id="GO:0050660">
    <property type="term" value="F:flavin adenine dinucleotide binding"/>
    <property type="evidence" value="ECO:0007669"/>
    <property type="project" value="InterPro"/>
</dbReference>
<dbReference type="Pfam" id="PF07992">
    <property type="entry name" value="Pyr_redox_2"/>
    <property type="match status" value="1"/>
</dbReference>
<dbReference type="InterPro" id="IPR036188">
    <property type="entry name" value="FAD/NAD-bd_sf"/>
</dbReference>
<keyword evidence="3 5" id="KW-0274">FAD</keyword>
<keyword evidence="2 5" id="KW-0285">Flavoprotein</keyword>
<comment type="cofactor">
    <cofactor evidence="5">
        <name>FAD</name>
        <dbReference type="ChEBI" id="CHEBI:57692"/>
    </cofactor>
    <text evidence="5">Binds 1 FAD per subunit.</text>
</comment>
<dbReference type="PANTHER" id="PTHR22912">
    <property type="entry name" value="DISULFIDE OXIDOREDUCTASE"/>
    <property type="match status" value="1"/>
</dbReference>
<comment type="similarity">
    <text evidence="1 5">Belongs to the class-I pyridine nucleotide-disulfide oxidoreductase family.</text>
</comment>
<dbReference type="GO" id="GO:0005737">
    <property type="term" value="C:cytoplasm"/>
    <property type="evidence" value="ECO:0007669"/>
    <property type="project" value="UniProtKB-ARBA"/>
</dbReference>
<evidence type="ECO:0000256" key="3">
    <source>
        <dbReference type="ARBA" id="ARBA00022827"/>
    </source>
</evidence>
<dbReference type="InterPro" id="IPR004099">
    <property type="entry name" value="Pyr_nucl-diS_OxRdtase_dimer"/>
</dbReference>
<dbReference type="NCBIfam" id="TIGR01350">
    <property type="entry name" value="lipoamide_DH"/>
    <property type="match status" value="1"/>
</dbReference>
<dbReference type="GO" id="GO:0006103">
    <property type="term" value="P:2-oxoglutarate metabolic process"/>
    <property type="evidence" value="ECO:0007669"/>
    <property type="project" value="TreeGrafter"/>
</dbReference>
<keyword evidence="5 8" id="KW-0560">Oxidoreductase</keyword>
<accession>A0A7C4H502</accession>
<dbReference type="PRINTS" id="PR00411">
    <property type="entry name" value="PNDRDTASEI"/>
</dbReference>
<proteinExistence type="inferred from homology"/>
<feature type="domain" description="Pyridine nucleotide-disulphide oxidoreductase dimerisation" evidence="6">
    <location>
        <begin position="334"/>
        <end position="440"/>
    </location>
</feature>
<keyword evidence="5" id="KW-0676">Redox-active center</keyword>
<dbReference type="InterPro" id="IPR016156">
    <property type="entry name" value="FAD/NAD-linked_Rdtase_dimer_sf"/>
</dbReference>
<comment type="miscellaneous">
    <text evidence="5">The active site is a redox-active disulfide bond.</text>
</comment>
<comment type="caution">
    <text evidence="8">The sequence shown here is derived from an EMBL/GenBank/DDBJ whole genome shotgun (WGS) entry which is preliminary data.</text>
</comment>
<dbReference type="EMBL" id="DTBJ01000007">
    <property type="protein sequence ID" value="HGM58079.1"/>
    <property type="molecule type" value="Genomic_DNA"/>
</dbReference>
<dbReference type="SUPFAM" id="SSF51905">
    <property type="entry name" value="FAD/NAD(P)-binding domain"/>
    <property type="match status" value="1"/>
</dbReference>
<dbReference type="GO" id="GO:0004148">
    <property type="term" value="F:dihydrolipoyl dehydrogenase (NADH) activity"/>
    <property type="evidence" value="ECO:0007669"/>
    <property type="project" value="UniProtKB-EC"/>
</dbReference>
<evidence type="ECO:0000259" key="6">
    <source>
        <dbReference type="Pfam" id="PF02852"/>
    </source>
</evidence>
<gene>
    <name evidence="8" type="primary">lpdA</name>
    <name evidence="8" type="ORF">ENU14_00590</name>
</gene>
<evidence type="ECO:0000313" key="8">
    <source>
        <dbReference type="EMBL" id="HGM58079.1"/>
    </source>
</evidence>
<protein>
    <recommendedName>
        <fullName evidence="5">Dihydrolipoyl dehydrogenase</fullName>
        <ecNumber evidence="5">1.8.1.4</ecNumber>
    </recommendedName>
</protein>
<dbReference type="AlphaFoldDB" id="A0A7C4H502"/>
<organism evidence="8">
    <name type="scientific">Staphylothermus marinus</name>
    <dbReference type="NCBI Taxonomy" id="2280"/>
    <lineage>
        <taxon>Archaea</taxon>
        <taxon>Thermoproteota</taxon>
        <taxon>Thermoprotei</taxon>
        <taxon>Desulfurococcales</taxon>
        <taxon>Desulfurococcaceae</taxon>
        <taxon>Staphylothermus</taxon>
    </lineage>
</organism>
<evidence type="ECO:0000256" key="5">
    <source>
        <dbReference type="RuleBase" id="RU003692"/>
    </source>
</evidence>
<comment type="catalytic activity">
    <reaction evidence="5">
        <text>N(6)-[(R)-dihydrolipoyl]-L-lysyl-[protein] + NAD(+) = N(6)-[(R)-lipoyl]-L-lysyl-[protein] + NADH + H(+)</text>
        <dbReference type="Rhea" id="RHEA:15045"/>
        <dbReference type="Rhea" id="RHEA-COMP:10474"/>
        <dbReference type="Rhea" id="RHEA-COMP:10475"/>
        <dbReference type="ChEBI" id="CHEBI:15378"/>
        <dbReference type="ChEBI" id="CHEBI:57540"/>
        <dbReference type="ChEBI" id="CHEBI:57945"/>
        <dbReference type="ChEBI" id="CHEBI:83099"/>
        <dbReference type="ChEBI" id="CHEBI:83100"/>
        <dbReference type="EC" id="1.8.1.4"/>
    </reaction>
</comment>
<evidence type="ECO:0000259" key="7">
    <source>
        <dbReference type="Pfam" id="PF07992"/>
    </source>
</evidence>
<evidence type="ECO:0000256" key="2">
    <source>
        <dbReference type="ARBA" id="ARBA00022630"/>
    </source>
</evidence>
<dbReference type="PIRSF" id="PIRSF000350">
    <property type="entry name" value="Mercury_reductase_MerA"/>
    <property type="match status" value="1"/>
</dbReference>
<dbReference type="SUPFAM" id="SSF55424">
    <property type="entry name" value="FAD/NAD-linked reductases, dimerisation (C-terminal) domain"/>
    <property type="match status" value="1"/>
</dbReference>
<dbReference type="PANTHER" id="PTHR22912:SF151">
    <property type="entry name" value="DIHYDROLIPOYL DEHYDROGENASE, MITOCHONDRIAL"/>
    <property type="match status" value="1"/>
</dbReference>
<name>A0A7C4H502_STAMA</name>
<sequence>MKYDVVVIGSGIGGYPAAIYLADRGYRVAVVEKHFIGGECTNYGCVPSKAFYQFAESVRNIEKVKGNVFYNWVELVEWVKNIVKESREGLEYLLENRGIEIYNGLGRLVDKNKVLVEKEGDVIELETDKIILALGTVPLDIPIARFDGDKIISNREVFYLKEKPGSVLIVGGGVIGVELANIYSSLGVDVTIVELLEHILPFTDKDIAIALKQYLVQRKVRIFEKTTVSKIDKYSDRCLVELTNGERIEVDKVIVAIGRKPDTQNIGLENIGVEIDKKGFIKVNEDLETSVKNIYASGDVIGGPLLAHKALLESISIAKRIAREESFRVDYRLVPITIFTGLEIASIGYSEKDLQSINIKYVKYKIPLYYLSSVKIKGFKNAFIKILMDENSERIYGIHIVSPNASEVVSSYMPLIIGKLGFREARSIPYPHLTVSESLRDISEYIIGEPVHLFLKK</sequence>
<dbReference type="Gene3D" id="3.30.390.30">
    <property type="match status" value="1"/>
</dbReference>
<keyword evidence="4 5" id="KW-0520">NAD</keyword>
<dbReference type="InterPro" id="IPR006258">
    <property type="entry name" value="Lipoamide_DH"/>
</dbReference>